<reference evidence="1" key="1">
    <citation type="journal article" date="2022" name="Int. J. Syst. Evol. Microbiol.">
        <title>Prevotella lacticifex sp. nov., isolated from the rumen of cows.</title>
        <authorList>
            <person name="Shinkai T."/>
            <person name="Ikeyama N."/>
            <person name="Kumagai M."/>
            <person name="Ohmori H."/>
            <person name="Sakamoto M."/>
            <person name="Ohkuma M."/>
            <person name="Mitsumori M."/>
        </authorList>
    </citation>
    <scope>NUCLEOTIDE SEQUENCE</scope>
    <source>
        <strain evidence="1">R5076</strain>
    </source>
</reference>
<accession>A0A9R1CWS4</accession>
<sequence length="76" mass="8685">MSIPKVYGEATSNDNATILRFLVKGLHLKKGTTFFTSMNHYVFEVEEIFVFSDGLNLEVIKSVSIRTHHLDRLSKI</sequence>
<keyword evidence="2" id="KW-1185">Reference proteome</keyword>
<name>A0A9R1CWS4_9BACT</name>
<evidence type="ECO:0000313" key="1">
    <source>
        <dbReference type="EMBL" id="GJG57435.1"/>
    </source>
</evidence>
<proteinExistence type="predicted"/>
<protein>
    <submittedName>
        <fullName evidence="1">Uncharacterized protein</fullName>
    </submittedName>
</protein>
<dbReference type="AlphaFoldDB" id="A0A9R1CWS4"/>
<organism evidence="1 2">
    <name type="scientific">Prevotella lacticifex</name>
    <dbReference type="NCBI Taxonomy" id="2854755"/>
    <lineage>
        <taxon>Bacteria</taxon>
        <taxon>Pseudomonadati</taxon>
        <taxon>Bacteroidota</taxon>
        <taxon>Bacteroidia</taxon>
        <taxon>Bacteroidales</taxon>
        <taxon>Prevotellaceae</taxon>
        <taxon>Prevotella</taxon>
    </lineage>
</organism>
<gene>
    <name evidence="1" type="ORF">PRLR5076_02860</name>
</gene>
<dbReference type="EMBL" id="BPUB01000001">
    <property type="protein sequence ID" value="GJG57435.1"/>
    <property type="molecule type" value="Genomic_DNA"/>
</dbReference>
<dbReference type="Proteomes" id="UP000825483">
    <property type="component" value="Unassembled WGS sequence"/>
</dbReference>
<evidence type="ECO:0000313" key="2">
    <source>
        <dbReference type="Proteomes" id="UP000825483"/>
    </source>
</evidence>
<comment type="caution">
    <text evidence="1">The sequence shown here is derived from an EMBL/GenBank/DDBJ whole genome shotgun (WGS) entry which is preliminary data.</text>
</comment>